<evidence type="ECO:0000313" key="2">
    <source>
        <dbReference type="Proteomes" id="UP001224997"/>
    </source>
</evidence>
<gene>
    <name evidence="1" type="ORF">Q5Y72_19580</name>
</gene>
<protein>
    <submittedName>
        <fullName evidence="1">Regulatory protein GemA</fullName>
    </submittedName>
</protein>
<dbReference type="InterPro" id="IPR009363">
    <property type="entry name" value="Phage_Mu_Gp16"/>
</dbReference>
<evidence type="ECO:0000313" key="1">
    <source>
        <dbReference type="EMBL" id="MDP5309269.1"/>
    </source>
</evidence>
<dbReference type="Proteomes" id="UP001224997">
    <property type="component" value="Unassembled WGS sequence"/>
</dbReference>
<dbReference type="RefSeq" id="WP_305965062.1">
    <property type="nucleotide sequence ID" value="NZ_JAVAMQ010000052.1"/>
</dbReference>
<accession>A0ABT9JHG9</accession>
<organism evidence="1 2">
    <name type="scientific">Paracoccus spongiarum</name>
    <dbReference type="NCBI Taxonomy" id="3064387"/>
    <lineage>
        <taxon>Bacteria</taxon>
        <taxon>Pseudomonadati</taxon>
        <taxon>Pseudomonadota</taxon>
        <taxon>Alphaproteobacteria</taxon>
        <taxon>Rhodobacterales</taxon>
        <taxon>Paracoccaceae</taxon>
        <taxon>Paracoccus</taxon>
    </lineage>
</organism>
<keyword evidence="2" id="KW-1185">Reference proteome</keyword>
<sequence>MTITAQQLKLIHVACRKVHLPDDAYRSALAQIAGVTSSTELDRDGLDAMMGLFQYLGFEPAKAQGQNFGARPGMASFAQIELIRALWQEYTSRQAGEAELNKWLLRCFKVSSLRFLTAEAAPRAITALKAMKARARAV</sequence>
<reference evidence="1 2" key="1">
    <citation type="submission" date="2023-08" db="EMBL/GenBank/DDBJ databases">
        <authorList>
            <person name="Park J.-S."/>
        </authorList>
    </citation>
    <scope>NUCLEOTIDE SEQUENCE [LARGE SCALE GENOMIC DNA]</scope>
    <source>
        <strain evidence="1 2">2205BS29-5</strain>
    </source>
</reference>
<dbReference type="Pfam" id="PF06252">
    <property type="entry name" value="GemA"/>
    <property type="match status" value="1"/>
</dbReference>
<comment type="caution">
    <text evidence="1">The sequence shown here is derived from an EMBL/GenBank/DDBJ whole genome shotgun (WGS) entry which is preliminary data.</text>
</comment>
<proteinExistence type="predicted"/>
<name>A0ABT9JHG9_9RHOB</name>
<dbReference type="EMBL" id="JAVAMQ010000052">
    <property type="protein sequence ID" value="MDP5309269.1"/>
    <property type="molecule type" value="Genomic_DNA"/>
</dbReference>